<protein>
    <submittedName>
        <fullName evidence="1">Uncharacterized protein</fullName>
    </submittedName>
</protein>
<dbReference type="Proteomes" id="UP000692954">
    <property type="component" value="Unassembled WGS sequence"/>
</dbReference>
<gene>
    <name evidence="1" type="ORF">PSON_ATCC_30995.1.T1840078</name>
</gene>
<comment type="caution">
    <text evidence="1">The sequence shown here is derived from an EMBL/GenBank/DDBJ whole genome shotgun (WGS) entry which is preliminary data.</text>
</comment>
<sequence>MYSIFYDTHYFEYSIIGYSFDNFLNVASAIPFEQQEDQDQQKQIGQESENIKNKAFPSLEEDSVILTNKNFNQNIDYLQK</sequence>
<organism evidence="1 2">
    <name type="scientific">Paramecium sonneborni</name>
    <dbReference type="NCBI Taxonomy" id="65129"/>
    <lineage>
        <taxon>Eukaryota</taxon>
        <taxon>Sar</taxon>
        <taxon>Alveolata</taxon>
        <taxon>Ciliophora</taxon>
        <taxon>Intramacronucleata</taxon>
        <taxon>Oligohymenophorea</taxon>
        <taxon>Peniculida</taxon>
        <taxon>Parameciidae</taxon>
        <taxon>Paramecium</taxon>
    </lineage>
</organism>
<dbReference type="AlphaFoldDB" id="A0A8S1RLE9"/>
<reference evidence="1" key="1">
    <citation type="submission" date="2021-01" db="EMBL/GenBank/DDBJ databases">
        <authorList>
            <consortium name="Genoscope - CEA"/>
            <person name="William W."/>
        </authorList>
    </citation>
    <scope>NUCLEOTIDE SEQUENCE</scope>
</reference>
<evidence type="ECO:0000313" key="1">
    <source>
        <dbReference type="EMBL" id="CAD8128247.1"/>
    </source>
</evidence>
<evidence type="ECO:0000313" key="2">
    <source>
        <dbReference type="Proteomes" id="UP000692954"/>
    </source>
</evidence>
<proteinExistence type="predicted"/>
<dbReference type="EMBL" id="CAJJDN010000184">
    <property type="protein sequence ID" value="CAD8128247.1"/>
    <property type="molecule type" value="Genomic_DNA"/>
</dbReference>
<keyword evidence="2" id="KW-1185">Reference proteome</keyword>
<accession>A0A8S1RLE9</accession>
<name>A0A8S1RLE9_9CILI</name>